<comment type="caution">
    <text evidence="1">The sequence shown here is derived from an EMBL/GenBank/DDBJ whole genome shotgun (WGS) entry which is preliminary data.</text>
</comment>
<gene>
    <name evidence="1" type="ORF">ACD_78C00159G0002</name>
</gene>
<accession>K1YXI3</accession>
<protein>
    <submittedName>
        <fullName evidence="1">Uncharacterized protein</fullName>
    </submittedName>
</protein>
<sequence length="590" mass="70429">MWGCSGRNSLMTHMHSKNDAYGSILVSNQERRVSIPKWEVEQVNKISSQEFCSDTSDIVKSETVKRILKVVGNIINRGKMWEEHEDIEKIASLYDKVFKEGYPISKKERKTLLDFFSFFRKDVLMTWNTILSKISILQSDDNKAFIRRFLEDEKSWNYNSWWFINHIWGTVFNYPFVVDIDIFGWENIEYVDSIEWTGKLYFYKDSAGSYRIFLIKEDNKIIYLKEKFEQVPKILDNGPVFWVRVRGADNENRSDMPDIMDEFEDIQRSFHSQIWTLYKFDSKTDALEEIYKKGWLVSIEELDHEYGFFQTTSESEKKWVIKIVETDTWEWKVSEILQELYDKIYMWPDGFIVTEREISELQEDSQEKKEMIIWIHTEAWDDRAYPENKLTGKTLLGEQGVLWDMPWSQISNYSGFNRVNFIDSTNICSVLTIGWNNCYVLNKEQQTVTPIDWLQWVYTTINNDFFSGIPTLVKENGKSFVKVFDTDTNTVKNLIEIHTEKKHTIHVSGESPVIELYFFWKNQLVETEEYFYFHEWKLYDLKKWFDLEDGNIYEKRFLRTSKDLGISFHEDFGKIGDYLEEIQTPITVYA</sequence>
<proteinExistence type="predicted"/>
<reference evidence="1" key="1">
    <citation type="journal article" date="2012" name="Science">
        <title>Fermentation, hydrogen, and sulfur metabolism in multiple uncultivated bacterial phyla.</title>
        <authorList>
            <person name="Wrighton K.C."/>
            <person name="Thomas B.C."/>
            <person name="Sharon I."/>
            <person name="Miller C.S."/>
            <person name="Castelle C.J."/>
            <person name="VerBerkmoes N.C."/>
            <person name="Wilkins M.J."/>
            <person name="Hettich R.L."/>
            <person name="Lipton M.S."/>
            <person name="Williams K.H."/>
            <person name="Long P.E."/>
            <person name="Banfield J.F."/>
        </authorList>
    </citation>
    <scope>NUCLEOTIDE SEQUENCE [LARGE SCALE GENOMIC DNA]</scope>
</reference>
<evidence type="ECO:0000313" key="1">
    <source>
        <dbReference type="EMBL" id="EKD30089.1"/>
    </source>
</evidence>
<dbReference type="AlphaFoldDB" id="K1YXI3"/>
<organism evidence="1">
    <name type="scientific">uncultured bacterium</name>
    <name type="common">gcode 4</name>
    <dbReference type="NCBI Taxonomy" id="1234023"/>
    <lineage>
        <taxon>Bacteria</taxon>
        <taxon>environmental samples</taxon>
    </lineage>
</organism>
<name>K1YXI3_9BACT</name>
<dbReference type="EMBL" id="AMFJ01034159">
    <property type="protein sequence ID" value="EKD30089.1"/>
    <property type="molecule type" value="Genomic_DNA"/>
</dbReference>